<dbReference type="CDD" id="cd00146">
    <property type="entry name" value="PKD"/>
    <property type="match status" value="1"/>
</dbReference>
<keyword evidence="4" id="KW-0282">Flagellum</keyword>
<dbReference type="Gene3D" id="2.60.40.10">
    <property type="entry name" value="Immunoglobulins"/>
    <property type="match status" value="3"/>
</dbReference>
<dbReference type="Pfam" id="PF00028">
    <property type="entry name" value="Cadherin"/>
    <property type="match status" value="8"/>
</dbReference>
<sequence>MITVRADSEDGSFSTADFSINVLDVNEFPVGPVFDTNNAPNEIAENSPAGAVGVTAFAIDLDGTNNVVTYSLTNDAGGRFTIDAVTGVVFTTGPLDYETAISHTITVRADSADGSFSTTNFTINVLDLNEYSISSITDIDNAVNEIAENAPAGTVGITTFASDGDGDAITYSLTNDAGGRFTIDAVTGVVSTTGPLDYETAISHTITVRTDSADGSFSTQDFTINVLDLNEYSISSMTDTDNGANEIAENSLAGAVGITAFASDGDGDAVTYSLTDDAGGRFTIDAITGVVSTTGPLDFETASSHTITVRADSSDGSFSTAGFTINVLDLNEFAISSIADADHAENQIPENAPAGAVGITAFASDGDGDAITYSLTDDAGGRFTIDPGSGVVSTTGPLDFETASSHTITVRADSSDGSFSTAGFTINVLDLNEFAISSIADTDNPENQIPENALAGAVGITAFAADGDGDAVTYSLGDDAGGRFTIDAVSGVVSTTGPLDFESATSHTITVRADSSDGSFSTLTLTINVLDVNEFAVGPVTDTDNAANEIAENAPAGIVGITAFASDLDGTNNTVTYSLTDDAGGQFTIDAVSGVVSTTGPLDYEVATSHTITVRADSSDGSFSTATFTINVLDVNEFPVGPVTDTDNAANEIAENAPAGTLGITAFASDLDGTNNTVTYSLTDDAGGRFTIDAVTGVVFTTSPLDYETAISHTITVRADSADGSFSTQDFTINVLDLNEYSISSITDTDSAANEIAENAPAGAVGITAFASDDDGDAVTYSLTDDAGGRFTIDAVTGVVSTTGPLDYETAISHTITVRADSADGSFSTQNFTINVLQVNSNNPPILFVDADVVTVDEGALASNSGTFLDTDLGDLVGITASIGTINSDIGNSGTWNWSFATSDGPVESQTVTISATDSKGAQASKSFELVIKNTIPVISGIDVTPSIDEGGTVNLSFSVVDAGRQDSHTLLINWGDGTTTSAGPGGLGTGGFTYGTIHQYADNPGGEPTGNYLITIQVTDKDGGIGTASATTLVKNLAPSIVANNATISVNEGQVATNTGGYGDVAADSVQLTASIGTVIDHGNGTWSWSWNTSDGPDDSQTVTITASDEDGGVTTTTFALTVNNRTPLPSIDVISAIREEGTLVSVKASATDPAGANDTLTYSYEVFRNGSATPYATGSGVDLVNFSFTPNDNGTYVVSLTVTDDDGGSASASTSITVGNVAPQLQNLAVTSPVNENDIATFSGSIVDPGTQDTYTLTVDWGDGSPVDTFTYAAGTMSFSEIHRYLDDGSNPGGGIGTQKYTISATLVDNDGGSSESVPFGPTGGEFRVNTTTVNHQFLSGYTGGRTIAADNAGNSVVIWSSFFQDGDASGIYGQRYDTAGNAVGNEFQVNTFTGSDQIYPAVAMDDTGNFIVVWSSHLQDGNGMGIYGQRFDNTGSPVGGEFKVNSFTSGDQSHPSVAMDASGNFWVVWASTDQDGSGEGVYGQRYDATGNPVGDEFRINSFTNSDQRFPSIAMSDGGNVVVVWTSANQDGSVSGIYGQKYDAAGNPEGGEFQINTFTQGSQTDPSVAMDAAGNLVVAWTSNFQDGSGQGIFGQRYDSAGNALGAEFRINTFTGNSQIYPSVAMGGAGNFVATWRSNFQDSSAGGIYGQRYDSFGNPVGTEFQINTFVAGEQLDPSVAMDAAGNFIVVWSSDGQDGSGYGIYAQRFNGGFSGSGSAHTVEVTVNNIAPTPSITGAPAQSSAGVMISLGSSVIDPGTLDTHTYAWTVSRNSLAYDLPSGTNTNSPEFAFIPEDVGEYVISLVVADDDGGVGTATVTIQVESSLNSAPVISAFPVTVAKYTENAAPVVIGGGSVSDADLVDFDGGTLTASITEGGTAEDRLSLKHIGFALRQIGVVGNTITYGTDGTPENALVIANFTGGEGIEPLVITFNSDAMAVHVTAVLRAVTFSNISDNPSTDTRTIRFNVTDGDGATSDAAFRTVNVIAKNDPPIVTTSGNIVDYTENGDAVIVDGTASVFDVDSANFDGGRLIVRIAAGSQSTDRLGIENSGLISVDAVTSEVSYDGAVIGNFAGTKTLTITLNANANSAAVTELLRHITFFSTSDAPTTTPRSITFTLTDGDGGTSLAAPAATVTITPINDTPGDLQQHL</sequence>
<dbReference type="EMBL" id="JX649891">
    <property type="protein sequence ID" value="AGC72056.1"/>
    <property type="molecule type" value="Genomic_DNA"/>
</dbReference>
<dbReference type="SMART" id="SM00112">
    <property type="entry name" value="CA"/>
    <property type="match status" value="8"/>
</dbReference>
<dbReference type="Gene3D" id="2.60.40.60">
    <property type="entry name" value="Cadherins"/>
    <property type="match status" value="8"/>
</dbReference>
<evidence type="ECO:0000256" key="1">
    <source>
        <dbReference type="ARBA" id="ARBA00022692"/>
    </source>
</evidence>
<feature type="domain" description="Cadherin" evidence="3">
    <location>
        <begin position="340"/>
        <end position="447"/>
    </location>
</feature>
<dbReference type="GO" id="GO:0007156">
    <property type="term" value="P:homophilic cell adhesion via plasma membrane adhesion molecules"/>
    <property type="evidence" value="ECO:0007669"/>
    <property type="project" value="InterPro"/>
</dbReference>
<organism evidence="4">
    <name type="scientific">uncultured bacterium A1Q1_fos_291</name>
    <dbReference type="NCBI Taxonomy" id="1256570"/>
    <lineage>
        <taxon>Bacteria</taxon>
        <taxon>environmental samples</taxon>
    </lineage>
</organism>
<dbReference type="GO" id="GO:0005509">
    <property type="term" value="F:calcium ion binding"/>
    <property type="evidence" value="ECO:0007669"/>
    <property type="project" value="InterPro"/>
</dbReference>
<dbReference type="CDD" id="cd11304">
    <property type="entry name" value="Cadherin_repeat"/>
    <property type="match status" value="8"/>
</dbReference>
<name>L7VXB5_9BACT</name>
<dbReference type="GO" id="GO:0005886">
    <property type="term" value="C:plasma membrane"/>
    <property type="evidence" value="ECO:0007669"/>
    <property type="project" value="UniProtKB-SubCell"/>
</dbReference>
<dbReference type="InterPro" id="IPR002126">
    <property type="entry name" value="Cadherin-like_dom"/>
</dbReference>
<evidence type="ECO:0000256" key="2">
    <source>
        <dbReference type="ARBA" id="ARBA00022989"/>
    </source>
</evidence>
<dbReference type="InterPro" id="IPR015919">
    <property type="entry name" value="Cadherin-like_sf"/>
</dbReference>
<feature type="domain" description="Cadherin" evidence="3">
    <location>
        <begin position="246"/>
        <end position="351"/>
    </location>
</feature>
<keyword evidence="2" id="KW-0472">Membrane</keyword>
<accession>L7VXB5</accession>
<keyword evidence="4" id="KW-0966">Cell projection</keyword>
<dbReference type="InterPro" id="IPR022409">
    <property type="entry name" value="PKD/Chitinase_dom"/>
</dbReference>
<feature type="domain" description="Cadherin" evidence="3">
    <location>
        <begin position="441"/>
        <end position="541"/>
    </location>
</feature>
<protein>
    <submittedName>
        <fullName evidence="4">Flagellar hook-length control protein FliK</fullName>
    </submittedName>
</protein>
<reference evidence="4" key="1">
    <citation type="submission" date="2012-09" db="EMBL/GenBank/DDBJ databases">
        <title>Metagenomic Characterization of a Microbial Community in Wastewater Detects High Levels of Antibiotic Resistance.</title>
        <authorList>
            <person name="Abrams M."/>
            <person name="Caldwell A."/>
            <person name="Vandaei E."/>
            <person name="Lee W."/>
            <person name="Perrott J."/>
            <person name="Khan S.Y."/>
            <person name="Ta J."/>
            <person name="Romero D."/>
            <person name="Nguyen V."/>
            <person name="Pourmand N."/>
            <person name="Ouverney C.C."/>
        </authorList>
    </citation>
    <scope>NUCLEOTIDE SEQUENCE</scope>
</reference>
<keyword evidence="1" id="KW-0812">Transmembrane</keyword>
<dbReference type="PROSITE" id="PS50268">
    <property type="entry name" value="CADHERIN_2"/>
    <property type="match status" value="8"/>
</dbReference>
<dbReference type="InterPro" id="IPR013783">
    <property type="entry name" value="Ig-like_fold"/>
</dbReference>
<evidence type="ECO:0000259" key="3">
    <source>
        <dbReference type="PROSITE" id="PS50268"/>
    </source>
</evidence>
<dbReference type="PANTHER" id="PTHR24026">
    <property type="entry name" value="FAT ATYPICAL CADHERIN-RELATED"/>
    <property type="match status" value="1"/>
</dbReference>
<feature type="domain" description="Cadherin" evidence="3">
    <location>
        <begin position="145"/>
        <end position="238"/>
    </location>
</feature>
<dbReference type="Pfam" id="PF17963">
    <property type="entry name" value="Big_9"/>
    <property type="match status" value="1"/>
</dbReference>
<feature type="domain" description="Cadherin" evidence="3">
    <location>
        <begin position="549"/>
        <end position="644"/>
    </location>
</feature>
<dbReference type="SMART" id="SM00089">
    <property type="entry name" value="PKD"/>
    <property type="match status" value="6"/>
</dbReference>
<feature type="domain" description="Cadherin" evidence="3">
    <location>
        <begin position="652"/>
        <end position="763"/>
    </location>
</feature>
<dbReference type="PANTHER" id="PTHR24026:SF126">
    <property type="entry name" value="PROTOCADHERIN FAT 4"/>
    <property type="match status" value="1"/>
</dbReference>
<feature type="domain" description="Cadherin" evidence="3">
    <location>
        <begin position="748"/>
        <end position="847"/>
    </location>
</feature>
<dbReference type="PRINTS" id="PR00205">
    <property type="entry name" value="CADHERIN"/>
</dbReference>
<dbReference type="SUPFAM" id="SSF49313">
    <property type="entry name" value="Cadherin-like"/>
    <property type="match status" value="8"/>
</dbReference>
<evidence type="ECO:0000313" key="4">
    <source>
        <dbReference type="EMBL" id="AGC72056.1"/>
    </source>
</evidence>
<feature type="domain" description="Cadherin" evidence="3">
    <location>
        <begin position="35"/>
        <end position="153"/>
    </location>
</feature>
<keyword evidence="2" id="KW-1133">Transmembrane helix</keyword>
<proteinExistence type="predicted"/>
<keyword evidence="4" id="KW-0969">Cilium</keyword>
<dbReference type="SUPFAM" id="SSF49299">
    <property type="entry name" value="PKD domain"/>
    <property type="match status" value="2"/>
</dbReference>
<dbReference type="InterPro" id="IPR035986">
    <property type="entry name" value="PKD_dom_sf"/>
</dbReference>